<sequence>MKKIFLPLLIFTSLTVFDVAKAVAQNDIIINEIAWMGNTNSINNEWIELKNTTSNIINLDGWLLKTTDNKIKVYLTGQIPIQGFYLLERTDDDSVPNITADFIYKGALNNSGQSLELYDNANNLINDLAFTLNWPAGDNTTKQTMERTDTGAWQTSDSPNGTPKAKNSSRTIESPPTQKEADVEIKINVESQETPDIKVYPSGVLLNEIIPAPEGSDETNEWIEIYNLNNFTVDISGWSLQDKEGSITIYVFPKETKLQADEYFILKRPETKITLNNDKDTLDLILPNKEIADSISYKNAPKNQSYNKIYPVRNEVSNGAPSDWPTSNASRNDVGWQWSKNLTPGMKNNITINNTTAVLSKSIKVGNNDNVNMATVAIGDTIKITKQSFNPWFLFFIAIAITIISAIIILLLKLKIFKKNVRS</sequence>
<feature type="domain" description="LTD" evidence="4">
    <location>
        <begin position="193"/>
        <end position="299"/>
    </location>
</feature>
<dbReference type="STRING" id="1802205.A3C58_02080"/>
<evidence type="ECO:0000313" key="5">
    <source>
        <dbReference type="EMBL" id="OGZ67518.1"/>
    </source>
</evidence>
<dbReference type="AlphaFoldDB" id="A0A1G2I0B5"/>
<organism evidence="5 6">
    <name type="scientific">Candidatus Staskawiczbacteria bacterium RIFCSPHIGHO2_02_FULL_34_10</name>
    <dbReference type="NCBI Taxonomy" id="1802205"/>
    <lineage>
        <taxon>Bacteria</taxon>
        <taxon>Candidatus Staskawicziibacteriota</taxon>
    </lineage>
</organism>
<evidence type="ECO:0000256" key="1">
    <source>
        <dbReference type="SAM" id="MobiDB-lite"/>
    </source>
</evidence>
<comment type="caution">
    <text evidence="5">The sequence shown here is derived from an EMBL/GenBank/DDBJ whole genome shotgun (WGS) entry which is preliminary data.</text>
</comment>
<keyword evidence="2" id="KW-0472">Membrane</keyword>
<name>A0A1G2I0B5_9BACT</name>
<evidence type="ECO:0000256" key="3">
    <source>
        <dbReference type="SAM" id="SignalP"/>
    </source>
</evidence>
<dbReference type="InterPro" id="IPR001322">
    <property type="entry name" value="Lamin_tail_dom"/>
</dbReference>
<feature type="transmembrane region" description="Helical" evidence="2">
    <location>
        <begin position="392"/>
        <end position="412"/>
    </location>
</feature>
<evidence type="ECO:0000313" key="6">
    <source>
        <dbReference type="Proteomes" id="UP000178380"/>
    </source>
</evidence>
<feature type="domain" description="LTD" evidence="4">
    <location>
        <begin position="12"/>
        <end position="155"/>
    </location>
</feature>
<accession>A0A1G2I0B5</accession>
<keyword evidence="2" id="KW-0812">Transmembrane</keyword>
<keyword evidence="3" id="KW-0732">Signal</keyword>
<dbReference type="Proteomes" id="UP000178380">
    <property type="component" value="Unassembled WGS sequence"/>
</dbReference>
<gene>
    <name evidence="5" type="ORF">A3C58_02080</name>
</gene>
<dbReference type="SUPFAM" id="SSF74853">
    <property type="entry name" value="Lamin A/C globular tail domain"/>
    <property type="match status" value="2"/>
</dbReference>
<dbReference type="EMBL" id="MHOR01000007">
    <property type="protein sequence ID" value="OGZ67518.1"/>
    <property type="molecule type" value="Genomic_DNA"/>
</dbReference>
<feature type="chain" id="PRO_5009583206" description="LTD domain-containing protein" evidence="3">
    <location>
        <begin position="19"/>
        <end position="423"/>
    </location>
</feature>
<keyword evidence="2" id="KW-1133">Transmembrane helix</keyword>
<evidence type="ECO:0000256" key="2">
    <source>
        <dbReference type="SAM" id="Phobius"/>
    </source>
</evidence>
<protein>
    <recommendedName>
        <fullName evidence="4">LTD domain-containing protein</fullName>
    </recommendedName>
</protein>
<dbReference type="Pfam" id="PF00932">
    <property type="entry name" value="LTD"/>
    <property type="match status" value="2"/>
</dbReference>
<reference evidence="5 6" key="1">
    <citation type="journal article" date="2016" name="Nat. Commun.">
        <title>Thousands of microbial genomes shed light on interconnected biogeochemical processes in an aquifer system.</title>
        <authorList>
            <person name="Anantharaman K."/>
            <person name="Brown C.T."/>
            <person name="Hug L.A."/>
            <person name="Sharon I."/>
            <person name="Castelle C.J."/>
            <person name="Probst A.J."/>
            <person name="Thomas B.C."/>
            <person name="Singh A."/>
            <person name="Wilkins M.J."/>
            <person name="Karaoz U."/>
            <person name="Brodie E.L."/>
            <person name="Williams K.H."/>
            <person name="Hubbard S.S."/>
            <person name="Banfield J.F."/>
        </authorList>
    </citation>
    <scope>NUCLEOTIDE SEQUENCE [LARGE SCALE GENOMIC DNA]</scope>
</reference>
<dbReference type="Gene3D" id="2.60.40.1260">
    <property type="entry name" value="Lamin Tail domain"/>
    <property type="match status" value="1"/>
</dbReference>
<feature type="signal peptide" evidence="3">
    <location>
        <begin position="1"/>
        <end position="18"/>
    </location>
</feature>
<feature type="compositionally biased region" description="Polar residues" evidence="1">
    <location>
        <begin position="151"/>
        <end position="177"/>
    </location>
</feature>
<evidence type="ECO:0000259" key="4">
    <source>
        <dbReference type="PROSITE" id="PS51841"/>
    </source>
</evidence>
<feature type="region of interest" description="Disordered" evidence="1">
    <location>
        <begin position="139"/>
        <end position="181"/>
    </location>
</feature>
<proteinExistence type="predicted"/>
<dbReference type="InterPro" id="IPR036415">
    <property type="entry name" value="Lamin_tail_dom_sf"/>
</dbReference>
<dbReference type="PROSITE" id="PS51841">
    <property type="entry name" value="LTD"/>
    <property type="match status" value="2"/>
</dbReference>